<proteinExistence type="predicted"/>
<keyword evidence="1" id="KW-0479">Metal-binding</keyword>
<dbReference type="GO" id="GO:1900376">
    <property type="term" value="P:regulation of secondary metabolite biosynthetic process"/>
    <property type="evidence" value="ECO:0007669"/>
    <property type="project" value="TreeGrafter"/>
</dbReference>
<comment type="cofactor">
    <cofactor evidence="1">
        <name>Zn(2+)</name>
        <dbReference type="ChEBI" id="CHEBI:29105"/>
    </cofactor>
    <text evidence="1">Binds 1 zinc ion per subunit.</text>
</comment>
<dbReference type="Proteomes" id="UP001300672">
    <property type="component" value="Chromosome"/>
</dbReference>
<dbReference type="SUPFAM" id="SSF46785">
    <property type="entry name" value="Winged helix' DNA-binding domain"/>
    <property type="match status" value="1"/>
</dbReference>
<feature type="binding site" evidence="1">
    <location>
        <position position="100"/>
    </location>
    <ligand>
        <name>Zn(2+)</name>
        <dbReference type="ChEBI" id="CHEBI:29105"/>
    </ligand>
</feature>
<dbReference type="KEGG" id="tdu:QJT80_00265"/>
<evidence type="ECO:0000256" key="1">
    <source>
        <dbReference type="PIRSR" id="PIRSR602481-1"/>
    </source>
</evidence>
<organism evidence="2">
    <name type="scientific">Candidatus Thiocaldithrix dubininis</name>
    <dbReference type="NCBI Taxonomy" id="3080823"/>
    <lineage>
        <taxon>Bacteria</taxon>
        <taxon>Pseudomonadati</taxon>
        <taxon>Pseudomonadota</taxon>
        <taxon>Gammaproteobacteria</taxon>
        <taxon>Thiotrichales</taxon>
        <taxon>Thiotrichaceae</taxon>
        <taxon>Candidatus Thiocaldithrix</taxon>
    </lineage>
</organism>
<dbReference type="GO" id="GO:0045892">
    <property type="term" value="P:negative regulation of DNA-templated transcription"/>
    <property type="evidence" value="ECO:0007669"/>
    <property type="project" value="TreeGrafter"/>
</dbReference>
<dbReference type="PANTHER" id="PTHR33202">
    <property type="entry name" value="ZINC UPTAKE REGULATION PROTEIN"/>
    <property type="match status" value="1"/>
</dbReference>
<dbReference type="InterPro" id="IPR002481">
    <property type="entry name" value="FUR"/>
</dbReference>
<evidence type="ECO:0000313" key="2">
    <source>
        <dbReference type="EMBL" id="WGZ90918.1"/>
    </source>
</evidence>
<reference evidence="2" key="1">
    <citation type="journal article" date="2023" name="Int. J. Mol. Sci.">
        <title>Metagenomics Revealed a New Genus 'Candidatus Thiocaldithrix dubininis' gen. nov., sp. nov. and a New Species 'Candidatus Thiothrix putei' sp. nov. in the Family Thiotrichaceae, Some Members of Which Have Traits of Both Na+- and H+-Motive Energetics.</title>
        <authorList>
            <person name="Ravin N.V."/>
            <person name="Muntyan M.S."/>
            <person name="Smolyakov D.D."/>
            <person name="Rudenko T.S."/>
            <person name="Beletsky A.V."/>
            <person name="Mardanov A.V."/>
            <person name="Grabovich M.Y."/>
        </authorList>
    </citation>
    <scope>NUCLEOTIDE SEQUENCE</scope>
    <source>
        <strain evidence="2">GKL-01</strain>
    </source>
</reference>
<dbReference type="GO" id="GO:0000976">
    <property type="term" value="F:transcription cis-regulatory region binding"/>
    <property type="evidence" value="ECO:0007669"/>
    <property type="project" value="TreeGrafter"/>
</dbReference>
<dbReference type="EMBL" id="CP124755">
    <property type="protein sequence ID" value="WGZ90918.1"/>
    <property type="molecule type" value="Genomic_DNA"/>
</dbReference>
<dbReference type="InterPro" id="IPR036388">
    <property type="entry name" value="WH-like_DNA-bd_sf"/>
</dbReference>
<dbReference type="Gene3D" id="1.10.10.10">
    <property type="entry name" value="Winged helix-like DNA-binding domain superfamily/Winged helix DNA-binding domain"/>
    <property type="match status" value="1"/>
</dbReference>
<dbReference type="InterPro" id="IPR036390">
    <property type="entry name" value="WH_DNA-bd_sf"/>
</dbReference>
<dbReference type="PANTHER" id="PTHR33202:SF22">
    <property type="entry name" value="HYDROGEN PEROXIDE SENSITIVE REPRESSOR"/>
    <property type="match status" value="1"/>
</dbReference>
<sequence>MPDSLNAQAARDLLEKANGRITPARLAVLSILLDAQTALSHLEIEQIAEQQGLSFDRVTLYRALDWLVEQQMAHKINGVDRTWRYNAQREHQHQHAHFQCKYCSQIYCLEHLQPAFLFNLPSGYQLEEVELTLQGRCPQCANPVV</sequence>
<name>A0AA95KKF6_9GAMM</name>
<dbReference type="GO" id="GO:0008270">
    <property type="term" value="F:zinc ion binding"/>
    <property type="evidence" value="ECO:0007669"/>
    <property type="project" value="TreeGrafter"/>
</dbReference>
<dbReference type="AlphaFoldDB" id="A0AA95KKF6"/>
<reference evidence="2" key="2">
    <citation type="submission" date="2023-04" db="EMBL/GenBank/DDBJ databases">
        <authorList>
            <person name="Beletskiy A.V."/>
            <person name="Mardanov A.V."/>
            <person name="Ravin N.V."/>
        </authorList>
    </citation>
    <scope>NUCLEOTIDE SEQUENCE</scope>
    <source>
        <strain evidence="2">GKL-01</strain>
    </source>
</reference>
<feature type="binding site" evidence="1">
    <location>
        <position position="137"/>
    </location>
    <ligand>
        <name>Zn(2+)</name>
        <dbReference type="ChEBI" id="CHEBI:29105"/>
    </ligand>
</feature>
<feature type="binding site" evidence="1">
    <location>
        <position position="103"/>
    </location>
    <ligand>
        <name>Zn(2+)</name>
        <dbReference type="ChEBI" id="CHEBI:29105"/>
    </ligand>
</feature>
<gene>
    <name evidence="2" type="ORF">QJT80_00265</name>
</gene>
<protein>
    <submittedName>
        <fullName evidence="2">Transcriptional repressor</fullName>
    </submittedName>
</protein>
<accession>A0AA95KKF6</accession>
<dbReference type="Pfam" id="PF01475">
    <property type="entry name" value="FUR"/>
    <property type="match status" value="1"/>
</dbReference>
<feature type="binding site" evidence="1">
    <location>
        <position position="140"/>
    </location>
    <ligand>
        <name>Zn(2+)</name>
        <dbReference type="ChEBI" id="CHEBI:29105"/>
    </ligand>
</feature>
<keyword evidence="1" id="KW-0862">Zinc</keyword>
<dbReference type="GO" id="GO:0003700">
    <property type="term" value="F:DNA-binding transcription factor activity"/>
    <property type="evidence" value="ECO:0007669"/>
    <property type="project" value="InterPro"/>
</dbReference>